<evidence type="ECO:0000313" key="1">
    <source>
        <dbReference type="EMBL" id="GKU95297.1"/>
    </source>
</evidence>
<dbReference type="PANTHER" id="PTHR35472">
    <property type="match status" value="1"/>
</dbReference>
<reference evidence="1 2" key="1">
    <citation type="journal article" date="2021" name="Commun. Biol.">
        <title>The genome of Shorea leprosula (Dipterocarpaceae) highlights the ecological relevance of drought in aseasonal tropical rainforests.</title>
        <authorList>
            <person name="Ng K.K.S."/>
            <person name="Kobayashi M.J."/>
            <person name="Fawcett J.A."/>
            <person name="Hatakeyama M."/>
            <person name="Paape T."/>
            <person name="Ng C.H."/>
            <person name="Ang C.C."/>
            <person name="Tnah L.H."/>
            <person name="Lee C.T."/>
            <person name="Nishiyama T."/>
            <person name="Sese J."/>
            <person name="O'Brien M.J."/>
            <person name="Copetti D."/>
            <person name="Mohd Noor M.I."/>
            <person name="Ong R.C."/>
            <person name="Putra M."/>
            <person name="Sireger I.Z."/>
            <person name="Indrioko S."/>
            <person name="Kosugi Y."/>
            <person name="Izuno A."/>
            <person name="Isagi Y."/>
            <person name="Lee S.L."/>
            <person name="Shimizu K.K."/>
        </authorList>
    </citation>
    <scope>NUCLEOTIDE SEQUENCE [LARGE SCALE GENOMIC DNA]</scope>
    <source>
        <strain evidence="1">214</strain>
    </source>
</reference>
<gene>
    <name evidence="1" type="ORF">SLEP1_g8674</name>
</gene>
<dbReference type="Proteomes" id="UP001054252">
    <property type="component" value="Unassembled WGS sequence"/>
</dbReference>
<accession>A0AAV5IBQ3</accession>
<dbReference type="AlphaFoldDB" id="A0AAV5IBQ3"/>
<sequence>MLSSIQFSSCRYIHRSLSNEAEKTFRTEFYAEAAQGSVTDKNQSIYGASFRAVPGGPNPLHN</sequence>
<keyword evidence="2" id="KW-1185">Reference proteome</keyword>
<organism evidence="1 2">
    <name type="scientific">Rubroshorea leprosula</name>
    <dbReference type="NCBI Taxonomy" id="152421"/>
    <lineage>
        <taxon>Eukaryota</taxon>
        <taxon>Viridiplantae</taxon>
        <taxon>Streptophyta</taxon>
        <taxon>Embryophyta</taxon>
        <taxon>Tracheophyta</taxon>
        <taxon>Spermatophyta</taxon>
        <taxon>Magnoliopsida</taxon>
        <taxon>eudicotyledons</taxon>
        <taxon>Gunneridae</taxon>
        <taxon>Pentapetalae</taxon>
        <taxon>rosids</taxon>
        <taxon>malvids</taxon>
        <taxon>Malvales</taxon>
        <taxon>Dipterocarpaceae</taxon>
        <taxon>Rubroshorea</taxon>
    </lineage>
</organism>
<proteinExistence type="predicted"/>
<dbReference type="InterPro" id="IPR055317">
    <property type="entry name" value="CLE14-like"/>
</dbReference>
<dbReference type="EMBL" id="BPVZ01000009">
    <property type="protein sequence ID" value="GKU95297.1"/>
    <property type="molecule type" value="Genomic_DNA"/>
</dbReference>
<evidence type="ECO:0000313" key="2">
    <source>
        <dbReference type="Proteomes" id="UP001054252"/>
    </source>
</evidence>
<comment type="caution">
    <text evidence="1">The sequence shown here is derived from an EMBL/GenBank/DDBJ whole genome shotgun (WGS) entry which is preliminary data.</text>
</comment>
<name>A0AAV5IBQ3_9ROSI</name>
<dbReference type="PANTHER" id="PTHR35472:SF4">
    <property type="entry name" value="DUF19 DOMAIN-CONTAINING PROTEIN"/>
    <property type="match status" value="1"/>
</dbReference>
<protein>
    <submittedName>
        <fullName evidence="1">Uncharacterized protein</fullName>
    </submittedName>
</protein>